<feature type="coiled-coil region" evidence="1">
    <location>
        <begin position="31"/>
        <end position="58"/>
    </location>
</feature>
<organism evidence="2">
    <name type="scientific">Siphoviridae sp. ctb8j11</name>
    <dbReference type="NCBI Taxonomy" id="2825564"/>
    <lineage>
        <taxon>Viruses</taxon>
        <taxon>Duplodnaviria</taxon>
        <taxon>Heunggongvirae</taxon>
        <taxon>Uroviricota</taxon>
        <taxon>Caudoviricetes</taxon>
    </lineage>
</organism>
<proteinExistence type="predicted"/>
<protein>
    <submittedName>
        <fullName evidence="2">API3 pepsin inhibitor-3</fullName>
    </submittedName>
</protein>
<evidence type="ECO:0000313" key="2">
    <source>
        <dbReference type="EMBL" id="DAE06429.1"/>
    </source>
</evidence>
<sequence length="61" mass="6812">MKKYENGIYRDMTPEEIAEFEKLATEMPAPDPTAEERIAALEQDNAELREAIEALISGVTA</sequence>
<dbReference type="EMBL" id="BK015437">
    <property type="protein sequence ID" value="DAE06429.1"/>
    <property type="molecule type" value="Genomic_DNA"/>
</dbReference>
<evidence type="ECO:0000256" key="1">
    <source>
        <dbReference type="SAM" id="Coils"/>
    </source>
</evidence>
<accession>A0A8S5PIK4</accession>
<name>A0A8S5PIK4_9CAUD</name>
<keyword evidence="1" id="KW-0175">Coiled coil</keyword>
<reference evidence="2" key="1">
    <citation type="journal article" date="2021" name="Proc. Natl. Acad. Sci. U.S.A.">
        <title>A Catalog of Tens of Thousands of Viruses from Human Metagenomes Reveals Hidden Associations with Chronic Diseases.</title>
        <authorList>
            <person name="Tisza M.J."/>
            <person name="Buck C.B."/>
        </authorList>
    </citation>
    <scope>NUCLEOTIDE SEQUENCE</scope>
    <source>
        <strain evidence="2">Ctb8j11</strain>
    </source>
</reference>